<organism evidence="1 2">
    <name type="scientific">Dactylosporangium salmoneum</name>
    <dbReference type="NCBI Taxonomy" id="53361"/>
    <lineage>
        <taxon>Bacteria</taxon>
        <taxon>Bacillati</taxon>
        <taxon>Actinomycetota</taxon>
        <taxon>Actinomycetes</taxon>
        <taxon>Micromonosporales</taxon>
        <taxon>Micromonosporaceae</taxon>
        <taxon>Dactylosporangium</taxon>
    </lineage>
</organism>
<comment type="caution">
    <text evidence="1">The sequence shown here is derived from an EMBL/GenBank/DDBJ whole genome shotgun (WGS) entry which is preliminary data.</text>
</comment>
<proteinExistence type="predicted"/>
<protein>
    <submittedName>
        <fullName evidence="1">Uncharacterized protein</fullName>
    </submittedName>
</protein>
<keyword evidence="2" id="KW-1185">Reference proteome</keyword>
<sequence>MSSTHIGPPGAIVGVVHAASRLTGLPELTDVRKLWFSDWYDGPITGLAAQGDREYWFVMVADDSGGGFWDFDPRVYILHRISPEQLAQAWDAHGSFAAAGLPGCLHSPPCATTDATDNDMLAALRDRWPPENEDDYMNAPAVGWFRDT</sequence>
<evidence type="ECO:0000313" key="2">
    <source>
        <dbReference type="Proteomes" id="UP001501444"/>
    </source>
</evidence>
<accession>A0ABP5V431</accession>
<dbReference type="EMBL" id="BAAARV010000137">
    <property type="protein sequence ID" value="GAA2393907.1"/>
    <property type="molecule type" value="Genomic_DNA"/>
</dbReference>
<name>A0ABP5V431_9ACTN</name>
<reference evidence="2" key="1">
    <citation type="journal article" date="2019" name="Int. J. Syst. Evol. Microbiol.">
        <title>The Global Catalogue of Microorganisms (GCM) 10K type strain sequencing project: providing services to taxonomists for standard genome sequencing and annotation.</title>
        <authorList>
            <consortium name="The Broad Institute Genomics Platform"/>
            <consortium name="The Broad Institute Genome Sequencing Center for Infectious Disease"/>
            <person name="Wu L."/>
            <person name="Ma J."/>
        </authorList>
    </citation>
    <scope>NUCLEOTIDE SEQUENCE [LARGE SCALE GENOMIC DNA]</scope>
    <source>
        <strain evidence="2">JCM 3272</strain>
    </source>
</reference>
<gene>
    <name evidence="1" type="ORF">GCM10010170_107360</name>
</gene>
<evidence type="ECO:0000313" key="1">
    <source>
        <dbReference type="EMBL" id="GAA2393907.1"/>
    </source>
</evidence>
<dbReference type="Proteomes" id="UP001501444">
    <property type="component" value="Unassembled WGS sequence"/>
</dbReference>